<dbReference type="EMBL" id="PGOL01000399">
    <property type="protein sequence ID" value="PKI71117.1"/>
    <property type="molecule type" value="Genomic_DNA"/>
</dbReference>
<evidence type="ECO:0000313" key="1">
    <source>
        <dbReference type="EMBL" id="PKI71117.1"/>
    </source>
</evidence>
<comment type="caution">
    <text evidence="1">The sequence shown here is derived from an EMBL/GenBank/DDBJ whole genome shotgun (WGS) entry which is preliminary data.</text>
</comment>
<dbReference type="Proteomes" id="UP000233551">
    <property type="component" value="Unassembled WGS sequence"/>
</dbReference>
<protein>
    <submittedName>
        <fullName evidence="1">Uncharacterized protein</fullName>
    </submittedName>
</protein>
<reference evidence="1 2" key="1">
    <citation type="submission" date="2017-11" db="EMBL/GenBank/DDBJ databases">
        <title>De-novo sequencing of pomegranate (Punica granatum L.) genome.</title>
        <authorList>
            <person name="Akparov Z."/>
            <person name="Amiraslanov A."/>
            <person name="Hajiyeva S."/>
            <person name="Abbasov M."/>
            <person name="Kaur K."/>
            <person name="Hamwieh A."/>
            <person name="Solovyev V."/>
            <person name="Salamov A."/>
            <person name="Braich B."/>
            <person name="Kosarev P."/>
            <person name="Mahmoud A."/>
            <person name="Hajiyev E."/>
            <person name="Babayeva S."/>
            <person name="Izzatullayeva V."/>
            <person name="Mammadov A."/>
            <person name="Mammadov A."/>
            <person name="Sharifova S."/>
            <person name="Ojaghi J."/>
            <person name="Eynullazada K."/>
            <person name="Bayramov B."/>
            <person name="Abdulazimova A."/>
            <person name="Shahmuradov I."/>
        </authorList>
    </citation>
    <scope>NUCLEOTIDE SEQUENCE [LARGE SCALE GENOMIC DNA]</scope>
    <source>
        <strain evidence="2">cv. AG2017</strain>
        <tissue evidence="1">Leaf</tissue>
    </source>
</reference>
<evidence type="ECO:0000313" key="2">
    <source>
        <dbReference type="Proteomes" id="UP000233551"/>
    </source>
</evidence>
<name>A0A2I0KRL9_PUNGR</name>
<keyword evidence="2" id="KW-1185">Reference proteome</keyword>
<sequence length="310" mass="34499">MTNYRCMREYGFNEPNIDMVLTCFRVQFIGSWIGRPGNPVGKASANVRECPGLSRRLLKCARECHWSFCSCLRVHTSASIGPTVNSDSSFGRFLDNFFHLRLRGVVPILLEGSPTTLTLPVMRSPGYWRASSGHLWGPLGYREPPCQALEAASFLFYSCASSSPPPLPQDPGQQVNSLSDGLIEAVYFPRDEQTDASQFQFMRGTDHHVQVNRSEDGGSIPRSGPHALLDHAAWECPPSQGYVTDTREKESPLTILLPKGRGPVSYLGIGVVIHLILLRHWSVRNQKVRVRGLMLRVGLHPAHPFGTLTY</sequence>
<organism evidence="1 2">
    <name type="scientific">Punica granatum</name>
    <name type="common">Pomegranate</name>
    <dbReference type="NCBI Taxonomy" id="22663"/>
    <lineage>
        <taxon>Eukaryota</taxon>
        <taxon>Viridiplantae</taxon>
        <taxon>Streptophyta</taxon>
        <taxon>Embryophyta</taxon>
        <taxon>Tracheophyta</taxon>
        <taxon>Spermatophyta</taxon>
        <taxon>Magnoliopsida</taxon>
        <taxon>eudicotyledons</taxon>
        <taxon>Gunneridae</taxon>
        <taxon>Pentapetalae</taxon>
        <taxon>rosids</taxon>
        <taxon>malvids</taxon>
        <taxon>Myrtales</taxon>
        <taxon>Lythraceae</taxon>
        <taxon>Punica</taxon>
    </lineage>
</organism>
<dbReference type="AlphaFoldDB" id="A0A2I0KRL9"/>
<accession>A0A2I0KRL9</accession>
<proteinExistence type="predicted"/>
<gene>
    <name evidence="1" type="ORF">CRG98_008485</name>
</gene>